<dbReference type="InterPro" id="IPR003501">
    <property type="entry name" value="PTS_EIIB_2/3"/>
</dbReference>
<proteinExistence type="predicted"/>
<dbReference type="PROSITE" id="PS51099">
    <property type="entry name" value="PTS_EIIB_TYPE_2"/>
    <property type="match status" value="1"/>
</dbReference>
<protein>
    <submittedName>
        <fullName evidence="6">BglG family transcription antiterminator</fullName>
    </submittedName>
</protein>
<evidence type="ECO:0000259" key="4">
    <source>
        <dbReference type="PROSITE" id="PS51099"/>
    </source>
</evidence>
<reference evidence="6 7" key="1">
    <citation type="submission" date="2021-06" db="EMBL/GenBank/DDBJ databases">
        <title>Enterococcus alishanensis sp. nov., a novel lactic acid bacterium isolated from fresh coffee beans.</title>
        <authorList>
            <person name="Chen Y.-S."/>
        </authorList>
    </citation>
    <scope>NUCLEOTIDE SEQUENCE [LARGE SCALE GENOMIC DNA]</scope>
    <source>
        <strain evidence="6 7">ALS3</strain>
    </source>
</reference>
<name>A0ABS6TC05_9ENTE</name>
<evidence type="ECO:0000259" key="3">
    <source>
        <dbReference type="PROSITE" id="PS51094"/>
    </source>
</evidence>
<feature type="domain" description="PTS EIIA type-2" evidence="3">
    <location>
        <begin position="503"/>
        <end position="642"/>
    </location>
</feature>
<evidence type="ECO:0000313" key="6">
    <source>
        <dbReference type="EMBL" id="MBV7390451.1"/>
    </source>
</evidence>
<dbReference type="Pfam" id="PF05043">
    <property type="entry name" value="Mga"/>
    <property type="match status" value="1"/>
</dbReference>
<evidence type="ECO:0000313" key="7">
    <source>
        <dbReference type="Proteomes" id="UP000774130"/>
    </source>
</evidence>
<dbReference type="InterPro" id="IPR050661">
    <property type="entry name" value="BglG_antiterminators"/>
</dbReference>
<dbReference type="PROSITE" id="PS51094">
    <property type="entry name" value="PTS_EIIA_TYPE_2"/>
    <property type="match status" value="1"/>
</dbReference>
<dbReference type="PANTHER" id="PTHR30185">
    <property type="entry name" value="CRYPTIC BETA-GLUCOSIDE BGL OPERON ANTITERMINATOR"/>
    <property type="match status" value="1"/>
</dbReference>
<keyword evidence="1" id="KW-0805">Transcription regulation</keyword>
<dbReference type="Proteomes" id="UP000774130">
    <property type="component" value="Unassembled WGS sequence"/>
</dbReference>
<dbReference type="InterPro" id="IPR007737">
    <property type="entry name" value="Mga_HTH"/>
</dbReference>
<dbReference type="Pfam" id="PF02302">
    <property type="entry name" value="PTS_IIB"/>
    <property type="match status" value="1"/>
</dbReference>
<feature type="domain" description="PRD" evidence="5">
    <location>
        <begin position="289"/>
        <end position="396"/>
    </location>
</feature>
<dbReference type="CDD" id="cd05568">
    <property type="entry name" value="PTS_IIB_bgl_like"/>
    <property type="match status" value="1"/>
</dbReference>
<comment type="caution">
    <text evidence="6">The sequence shown here is derived from an EMBL/GenBank/DDBJ whole genome shotgun (WGS) entry which is preliminary data.</text>
</comment>
<sequence>MNLREREKEFLKMLIRQKSYQSAQYFTEKLQVSTKTIYKDLVNIQEFLAPYQMSIEKIPRKGIRLVGNDESRGKLKLMLGEIVTSHDAYDGQYRRLFIFAEMLFSNDYCSYQAYADYFFISTQTIKKDIDLIEDYLTERQLVLQRVSPGLSVNGDEAGIQLAFKDYLEKYQATNSLSNEQEIELFNEGIITIVEQFITSLQEGNFPNAYIIHSLRNELLILINRVKIGHHHRENTNLLFSDMENMQMYMTAIALSEQCSREMNIIFSKSDIYYLCSFLVAHGIEPNFQESNETITDGVKKLIARMSLLIDADLSHDERLFNSLSAHISPMIFRLQIGVEIKNPLKEQIIAQYSTMFTLVKYGVAVIEDIFEIKLTDDEISFLTIHFQLAFEKIRSAKHILIVCPTGLGTSQLIYQRIRQNLPTVNIIEVVDYQEYQEKTLKDVDLIITAIKLSDTQGIPVAYVSALPTYEEINAIIKQLSQIVAKEKSFKTKAIYSTSYSISTVLDPQLIFLNLTLASQAEVLLFLNQQFHLKGYVTEAFKEAIFEREKLGSTGLSTGVAIPHASPETVLATKAAIITLKKPIKWGETEIRLVVLLAISEEDMPVAKNMLASIYNILSSQAKIQQLIACESATEIIQILRSERNDNYD</sequence>
<dbReference type="Pfam" id="PF08279">
    <property type="entry name" value="HTH_11"/>
    <property type="match status" value="1"/>
</dbReference>
<dbReference type="PROSITE" id="PS51372">
    <property type="entry name" value="PRD_2"/>
    <property type="match status" value="2"/>
</dbReference>
<feature type="domain" description="PTS EIIB type-2" evidence="4">
    <location>
        <begin position="397"/>
        <end position="487"/>
    </location>
</feature>
<dbReference type="InterPro" id="IPR013196">
    <property type="entry name" value="HTH_11"/>
</dbReference>
<dbReference type="Pfam" id="PF00359">
    <property type="entry name" value="PTS_EIIA_2"/>
    <property type="match status" value="1"/>
</dbReference>
<dbReference type="InterPro" id="IPR013011">
    <property type="entry name" value="PTS_EIIB_2"/>
</dbReference>
<evidence type="ECO:0000256" key="2">
    <source>
        <dbReference type="ARBA" id="ARBA00023163"/>
    </source>
</evidence>
<gene>
    <name evidence="6" type="ORF">KUA55_07155</name>
</gene>
<dbReference type="EMBL" id="JAHUZB010000003">
    <property type="protein sequence ID" value="MBV7390451.1"/>
    <property type="molecule type" value="Genomic_DNA"/>
</dbReference>
<dbReference type="InterPro" id="IPR011608">
    <property type="entry name" value="PRD"/>
</dbReference>
<dbReference type="Pfam" id="PF00874">
    <property type="entry name" value="PRD"/>
    <property type="match status" value="1"/>
</dbReference>
<feature type="domain" description="PRD" evidence="5">
    <location>
        <begin position="177"/>
        <end position="288"/>
    </location>
</feature>
<organism evidence="6 7">
    <name type="scientific">Enterococcus alishanensis</name>
    <dbReference type="NCBI Taxonomy" id="1303817"/>
    <lineage>
        <taxon>Bacteria</taxon>
        <taxon>Bacillati</taxon>
        <taxon>Bacillota</taxon>
        <taxon>Bacilli</taxon>
        <taxon>Lactobacillales</taxon>
        <taxon>Enterococcaceae</taxon>
        <taxon>Enterococcus</taxon>
    </lineage>
</organism>
<evidence type="ECO:0000256" key="1">
    <source>
        <dbReference type="ARBA" id="ARBA00023015"/>
    </source>
</evidence>
<dbReference type="PANTHER" id="PTHR30185:SF18">
    <property type="entry name" value="TRANSCRIPTIONAL REGULATOR MTLR"/>
    <property type="match status" value="1"/>
</dbReference>
<accession>A0ABS6TC05</accession>
<keyword evidence="2" id="KW-0804">Transcription</keyword>
<keyword evidence="7" id="KW-1185">Reference proteome</keyword>
<evidence type="ECO:0000259" key="5">
    <source>
        <dbReference type="PROSITE" id="PS51372"/>
    </source>
</evidence>
<dbReference type="InterPro" id="IPR002178">
    <property type="entry name" value="PTS_EIIA_type-2_dom"/>
</dbReference>
<dbReference type="CDD" id="cd00211">
    <property type="entry name" value="PTS_IIA_fru"/>
    <property type="match status" value="1"/>
</dbReference>
<dbReference type="RefSeq" id="WP_218325516.1">
    <property type="nucleotide sequence ID" value="NZ_JAHUZB010000003.1"/>
</dbReference>